<comment type="caution">
    <text evidence="3">The sequence shown here is derived from an EMBL/GenBank/DDBJ whole genome shotgun (WGS) entry which is preliminary data.</text>
</comment>
<dbReference type="Pfam" id="PF02861">
    <property type="entry name" value="Clp_N"/>
    <property type="match status" value="1"/>
</dbReference>
<keyword evidence="1" id="KW-0677">Repeat</keyword>
<gene>
    <name evidence="3" type="ORF">F3Y22_tig00112980pilonHSYRG00054</name>
</gene>
<accession>A0A6A2X8C3</accession>
<dbReference type="Gene3D" id="1.10.1780.10">
    <property type="entry name" value="Clp, N-terminal domain"/>
    <property type="match status" value="1"/>
</dbReference>
<keyword evidence="4" id="KW-1185">Reference proteome</keyword>
<feature type="domain" description="Clp R" evidence="2">
    <location>
        <begin position="1"/>
        <end position="72"/>
    </location>
</feature>
<dbReference type="AlphaFoldDB" id="A0A6A2X8C3"/>
<dbReference type="EMBL" id="VEPZ02001679">
    <property type="protein sequence ID" value="KAE8663435.1"/>
    <property type="molecule type" value="Genomic_DNA"/>
</dbReference>
<dbReference type="Proteomes" id="UP000436088">
    <property type="component" value="Unassembled WGS sequence"/>
</dbReference>
<proteinExistence type="predicted"/>
<protein>
    <recommendedName>
        <fullName evidence="2">Clp R domain-containing protein</fullName>
    </recommendedName>
</protein>
<evidence type="ECO:0000313" key="4">
    <source>
        <dbReference type="Proteomes" id="UP000436088"/>
    </source>
</evidence>
<organism evidence="3 4">
    <name type="scientific">Hibiscus syriacus</name>
    <name type="common">Rose of Sharon</name>
    <dbReference type="NCBI Taxonomy" id="106335"/>
    <lineage>
        <taxon>Eukaryota</taxon>
        <taxon>Viridiplantae</taxon>
        <taxon>Streptophyta</taxon>
        <taxon>Embryophyta</taxon>
        <taxon>Tracheophyta</taxon>
        <taxon>Spermatophyta</taxon>
        <taxon>Magnoliopsida</taxon>
        <taxon>eudicotyledons</taxon>
        <taxon>Gunneridae</taxon>
        <taxon>Pentapetalae</taxon>
        <taxon>rosids</taxon>
        <taxon>malvids</taxon>
        <taxon>Malvales</taxon>
        <taxon>Malvaceae</taxon>
        <taxon>Malvoideae</taxon>
        <taxon>Hibiscus</taxon>
    </lineage>
</organism>
<name>A0A6A2X8C3_HIBSY</name>
<evidence type="ECO:0000256" key="1">
    <source>
        <dbReference type="PROSITE-ProRule" id="PRU01251"/>
    </source>
</evidence>
<dbReference type="SUPFAM" id="SSF81923">
    <property type="entry name" value="Double Clp-N motif"/>
    <property type="match status" value="1"/>
</dbReference>
<dbReference type="InterPro" id="IPR036628">
    <property type="entry name" value="Clp_N_dom_sf"/>
</dbReference>
<reference evidence="3" key="1">
    <citation type="submission" date="2019-09" db="EMBL/GenBank/DDBJ databases">
        <title>Draft genome information of white flower Hibiscus syriacus.</title>
        <authorList>
            <person name="Kim Y.-M."/>
        </authorList>
    </citation>
    <scope>NUCLEOTIDE SEQUENCE [LARGE SCALE GENOMIC DNA]</scope>
    <source>
        <strain evidence="3">YM2019G1</strain>
    </source>
</reference>
<evidence type="ECO:0000259" key="2">
    <source>
        <dbReference type="PROSITE" id="PS51903"/>
    </source>
</evidence>
<sequence>MDTSNPVMGSHLSSLFENSRKHKKEMGDDFLLVEHFVLAFMSDKRFGKQLFKNLQLSELALKDAVKAYLWFEIPTSLLSEREQGGLLRTAAAVIRLVSGRVGSNRGRGRGRVLG</sequence>
<dbReference type="PROSITE" id="PS51903">
    <property type="entry name" value="CLP_R"/>
    <property type="match status" value="1"/>
</dbReference>
<evidence type="ECO:0000313" key="3">
    <source>
        <dbReference type="EMBL" id="KAE8663435.1"/>
    </source>
</evidence>
<dbReference type="InterPro" id="IPR004176">
    <property type="entry name" value="Clp_R_N"/>
</dbReference>